<name>A0A9P9AN28_9HYPO</name>
<reference evidence="7 8" key="1">
    <citation type="journal article" date="2021" name="Nat. Commun.">
        <title>Genetic determinants of endophytism in the Arabidopsis root mycobiome.</title>
        <authorList>
            <person name="Mesny F."/>
            <person name="Miyauchi S."/>
            <person name="Thiergart T."/>
            <person name="Pickel B."/>
            <person name="Atanasova L."/>
            <person name="Karlsson M."/>
            <person name="Huettel B."/>
            <person name="Barry K.W."/>
            <person name="Haridas S."/>
            <person name="Chen C."/>
            <person name="Bauer D."/>
            <person name="Andreopoulos W."/>
            <person name="Pangilinan J."/>
            <person name="LaButti K."/>
            <person name="Riley R."/>
            <person name="Lipzen A."/>
            <person name="Clum A."/>
            <person name="Drula E."/>
            <person name="Henrissat B."/>
            <person name="Kohler A."/>
            <person name="Grigoriev I.V."/>
            <person name="Martin F.M."/>
            <person name="Hacquard S."/>
        </authorList>
    </citation>
    <scope>NUCLEOTIDE SEQUENCE [LARGE SCALE GENOMIC DNA]</scope>
    <source>
        <strain evidence="7 8">MPI-CAGE-CH-0241</strain>
    </source>
</reference>
<organism evidence="7 8">
    <name type="scientific">Thelonectria olida</name>
    <dbReference type="NCBI Taxonomy" id="1576542"/>
    <lineage>
        <taxon>Eukaryota</taxon>
        <taxon>Fungi</taxon>
        <taxon>Dikarya</taxon>
        <taxon>Ascomycota</taxon>
        <taxon>Pezizomycotina</taxon>
        <taxon>Sordariomycetes</taxon>
        <taxon>Hypocreomycetidae</taxon>
        <taxon>Hypocreales</taxon>
        <taxon>Nectriaceae</taxon>
        <taxon>Thelonectria</taxon>
    </lineage>
</organism>
<dbReference type="PROSITE" id="PS00463">
    <property type="entry name" value="ZN2_CY6_FUNGAL_1"/>
    <property type="match status" value="1"/>
</dbReference>
<dbReference type="InterPro" id="IPR001138">
    <property type="entry name" value="Zn2Cys6_DnaBD"/>
</dbReference>
<keyword evidence="2" id="KW-0479">Metal-binding</keyword>
<evidence type="ECO:0000313" key="7">
    <source>
        <dbReference type="EMBL" id="KAH6886167.1"/>
    </source>
</evidence>
<comment type="subcellular location">
    <subcellularLocation>
        <location evidence="1">Nucleus</location>
    </subcellularLocation>
</comment>
<dbReference type="GO" id="GO:0008270">
    <property type="term" value="F:zinc ion binding"/>
    <property type="evidence" value="ECO:0007669"/>
    <property type="project" value="InterPro"/>
</dbReference>
<dbReference type="Gene3D" id="4.10.240.10">
    <property type="entry name" value="Zn(2)-C6 fungal-type DNA-binding domain"/>
    <property type="match status" value="1"/>
</dbReference>
<feature type="compositionally biased region" description="Polar residues" evidence="5">
    <location>
        <begin position="182"/>
        <end position="194"/>
    </location>
</feature>
<dbReference type="Proteomes" id="UP000777438">
    <property type="component" value="Unassembled WGS sequence"/>
</dbReference>
<keyword evidence="4" id="KW-0539">Nucleus</keyword>
<dbReference type="AlphaFoldDB" id="A0A9P9AN28"/>
<dbReference type="PANTHER" id="PTHR46910:SF3">
    <property type="entry name" value="HALOTOLERANCE PROTEIN 9-RELATED"/>
    <property type="match status" value="1"/>
</dbReference>
<comment type="caution">
    <text evidence="7">The sequence shown here is derived from an EMBL/GenBank/DDBJ whole genome shotgun (WGS) entry which is preliminary data.</text>
</comment>
<dbReference type="InterPro" id="IPR050987">
    <property type="entry name" value="AtrR-like"/>
</dbReference>
<feature type="domain" description="Zn(2)-C6 fungal-type" evidence="6">
    <location>
        <begin position="24"/>
        <end position="54"/>
    </location>
</feature>
<dbReference type="GO" id="GO:0000981">
    <property type="term" value="F:DNA-binding transcription factor activity, RNA polymerase II-specific"/>
    <property type="evidence" value="ECO:0007669"/>
    <property type="project" value="InterPro"/>
</dbReference>
<evidence type="ECO:0000256" key="1">
    <source>
        <dbReference type="ARBA" id="ARBA00004123"/>
    </source>
</evidence>
<proteinExistence type="predicted"/>
<feature type="compositionally biased region" description="Polar residues" evidence="5">
    <location>
        <begin position="239"/>
        <end position="256"/>
    </location>
</feature>
<sequence length="274" mass="30274">MSHSTRTISRHQKTQVSTFRGRAACNACRSRKQKCDEARPACSRCTDLGRCCTWPASRRRGPAKGYTEALENRLRVTENALIRLWQASSADALQAAFGSGSALIDANSKTAAADSDGEIIGRGGPDKLLLVKQWETFPLTSASEVEQWALHNIKETTKSSKDPPSRSVSRTESLTRLDRLSTEPSTETAIQQGFNGHHLRTTPSAVQTPTPTATSTMDWTPESLSLQKDRSPWLHRPTQLCSSQPEGGRTAPTSLSAERSQIVFSEEFQQRFLW</sequence>
<dbReference type="PROSITE" id="PS50048">
    <property type="entry name" value="ZN2_CY6_FUNGAL_2"/>
    <property type="match status" value="1"/>
</dbReference>
<accession>A0A9P9AN28</accession>
<dbReference type="GO" id="GO:0003677">
    <property type="term" value="F:DNA binding"/>
    <property type="evidence" value="ECO:0007669"/>
    <property type="project" value="UniProtKB-KW"/>
</dbReference>
<dbReference type="SUPFAM" id="SSF57701">
    <property type="entry name" value="Zn2/Cys6 DNA-binding domain"/>
    <property type="match status" value="1"/>
</dbReference>
<dbReference type="Pfam" id="PF00172">
    <property type="entry name" value="Zn_clus"/>
    <property type="match status" value="1"/>
</dbReference>
<protein>
    <recommendedName>
        <fullName evidence="6">Zn(2)-C6 fungal-type domain-containing protein</fullName>
    </recommendedName>
</protein>
<evidence type="ECO:0000313" key="8">
    <source>
        <dbReference type="Proteomes" id="UP000777438"/>
    </source>
</evidence>
<dbReference type="OrthoDB" id="10261408at2759"/>
<dbReference type="EMBL" id="JAGPYM010000016">
    <property type="protein sequence ID" value="KAH6886167.1"/>
    <property type="molecule type" value="Genomic_DNA"/>
</dbReference>
<evidence type="ECO:0000256" key="3">
    <source>
        <dbReference type="ARBA" id="ARBA00023125"/>
    </source>
</evidence>
<evidence type="ECO:0000259" key="6">
    <source>
        <dbReference type="PROSITE" id="PS50048"/>
    </source>
</evidence>
<evidence type="ECO:0000256" key="5">
    <source>
        <dbReference type="SAM" id="MobiDB-lite"/>
    </source>
</evidence>
<keyword evidence="3" id="KW-0238">DNA-binding</keyword>
<dbReference type="PANTHER" id="PTHR46910">
    <property type="entry name" value="TRANSCRIPTION FACTOR PDR1"/>
    <property type="match status" value="1"/>
</dbReference>
<evidence type="ECO:0000256" key="2">
    <source>
        <dbReference type="ARBA" id="ARBA00022723"/>
    </source>
</evidence>
<feature type="compositionally biased region" description="Polar residues" evidence="5">
    <location>
        <begin position="201"/>
        <end position="226"/>
    </location>
</feature>
<feature type="region of interest" description="Disordered" evidence="5">
    <location>
        <begin position="155"/>
        <end position="256"/>
    </location>
</feature>
<dbReference type="GO" id="GO:0005634">
    <property type="term" value="C:nucleus"/>
    <property type="evidence" value="ECO:0007669"/>
    <property type="project" value="UniProtKB-SubCell"/>
</dbReference>
<dbReference type="SMART" id="SM00066">
    <property type="entry name" value="GAL4"/>
    <property type="match status" value="1"/>
</dbReference>
<evidence type="ECO:0000256" key="4">
    <source>
        <dbReference type="ARBA" id="ARBA00023242"/>
    </source>
</evidence>
<dbReference type="InterPro" id="IPR036864">
    <property type="entry name" value="Zn2-C6_fun-type_DNA-bd_sf"/>
</dbReference>
<feature type="compositionally biased region" description="Basic and acidic residues" evidence="5">
    <location>
        <begin position="155"/>
        <end position="164"/>
    </location>
</feature>
<keyword evidence="8" id="KW-1185">Reference proteome</keyword>
<dbReference type="CDD" id="cd00067">
    <property type="entry name" value="GAL4"/>
    <property type="match status" value="1"/>
</dbReference>
<gene>
    <name evidence="7" type="ORF">B0T10DRAFT_490775</name>
</gene>